<protein>
    <submittedName>
        <fullName evidence="2">Branched-chain amino acid transporter</fullName>
    </submittedName>
</protein>
<gene>
    <name evidence="2" type="ORF">CR103_00890</name>
</gene>
<feature type="transmembrane region" description="Helical" evidence="1">
    <location>
        <begin position="6"/>
        <end position="28"/>
    </location>
</feature>
<reference evidence="2 3" key="1">
    <citation type="submission" date="2017-10" db="EMBL/GenBank/DDBJ databases">
        <title>Massilia psychrophilum sp. nov., a novel purple-pigmented bacterium isolated from Tianshan glacier, Xinjiang Municipality, China.</title>
        <authorList>
            <person name="Wang H."/>
        </authorList>
    </citation>
    <scope>NUCLEOTIDE SEQUENCE [LARGE SCALE GENOMIC DNA]</scope>
    <source>
        <strain evidence="2 3">JCM 30813</strain>
    </source>
</reference>
<keyword evidence="1" id="KW-1133">Transmembrane helix</keyword>
<accession>A0A2G8T6K0</accession>
<dbReference type="EMBL" id="PDOB01000001">
    <property type="protein sequence ID" value="PIL41632.1"/>
    <property type="molecule type" value="Genomic_DNA"/>
</dbReference>
<dbReference type="OrthoDB" id="5465192at2"/>
<dbReference type="AlphaFoldDB" id="A0A2G8T6K0"/>
<proteinExistence type="predicted"/>
<evidence type="ECO:0000313" key="2">
    <source>
        <dbReference type="EMBL" id="PIL41632.1"/>
    </source>
</evidence>
<sequence>MSDWEIWAVIGVLALATAATRSSFWLVGHHITIPKRVHEVLRYAPGCALAAIIAPDLLVNGGGQLHIGLSNPKLLAGAAAVAFYLVRRNMLQTIVFGMLVFTVLRVFHVFGAGG</sequence>
<feature type="transmembrane region" description="Helical" evidence="1">
    <location>
        <begin position="93"/>
        <end position="111"/>
    </location>
</feature>
<dbReference type="InterPro" id="IPR008407">
    <property type="entry name" value="Brnchd-chn_aa_trnsp_AzlD"/>
</dbReference>
<dbReference type="Proteomes" id="UP000228593">
    <property type="component" value="Unassembled WGS sequence"/>
</dbReference>
<organism evidence="2 3">
    <name type="scientific">Massilia psychrophila</name>
    <dbReference type="NCBI Taxonomy" id="1603353"/>
    <lineage>
        <taxon>Bacteria</taxon>
        <taxon>Pseudomonadati</taxon>
        <taxon>Pseudomonadota</taxon>
        <taxon>Betaproteobacteria</taxon>
        <taxon>Burkholderiales</taxon>
        <taxon>Oxalobacteraceae</taxon>
        <taxon>Telluria group</taxon>
        <taxon>Massilia</taxon>
    </lineage>
</organism>
<evidence type="ECO:0000313" key="3">
    <source>
        <dbReference type="Proteomes" id="UP000228593"/>
    </source>
</evidence>
<keyword evidence="1" id="KW-0472">Membrane</keyword>
<feature type="transmembrane region" description="Helical" evidence="1">
    <location>
        <begin position="40"/>
        <end position="59"/>
    </location>
</feature>
<name>A0A2G8T6K0_9BURK</name>
<keyword evidence="3" id="KW-1185">Reference proteome</keyword>
<dbReference type="RefSeq" id="WP_099914119.1">
    <property type="nucleotide sequence ID" value="NZ_BMHS01000001.1"/>
</dbReference>
<feature type="transmembrane region" description="Helical" evidence="1">
    <location>
        <begin position="65"/>
        <end position="86"/>
    </location>
</feature>
<evidence type="ECO:0000256" key="1">
    <source>
        <dbReference type="SAM" id="Phobius"/>
    </source>
</evidence>
<keyword evidence="1" id="KW-0812">Transmembrane</keyword>
<comment type="caution">
    <text evidence="2">The sequence shown here is derived from an EMBL/GenBank/DDBJ whole genome shotgun (WGS) entry which is preliminary data.</text>
</comment>
<dbReference type="Pfam" id="PF05437">
    <property type="entry name" value="AzlD"/>
    <property type="match status" value="1"/>
</dbReference>